<evidence type="ECO:0000256" key="5">
    <source>
        <dbReference type="ARBA" id="ARBA00022989"/>
    </source>
</evidence>
<dbReference type="AlphaFoldDB" id="A0A917IP83"/>
<feature type="transmembrane region" description="Helical" evidence="8">
    <location>
        <begin position="412"/>
        <end position="433"/>
    </location>
</feature>
<comment type="subcellular location">
    <subcellularLocation>
        <location evidence="1">Membrane</location>
        <topology evidence="1">Multi-pass membrane protein</topology>
    </subcellularLocation>
</comment>
<comment type="similarity">
    <text evidence="7">Belongs to the MptA/B family.</text>
</comment>
<feature type="transmembrane region" description="Helical" evidence="8">
    <location>
        <begin position="349"/>
        <end position="370"/>
    </location>
</feature>
<dbReference type="Proteomes" id="UP000600171">
    <property type="component" value="Unassembled WGS sequence"/>
</dbReference>
<feature type="transmembrane region" description="Helical" evidence="8">
    <location>
        <begin position="482"/>
        <end position="501"/>
    </location>
</feature>
<dbReference type="GO" id="GO:0016757">
    <property type="term" value="F:glycosyltransferase activity"/>
    <property type="evidence" value="ECO:0007669"/>
    <property type="project" value="UniProtKB-KW"/>
</dbReference>
<dbReference type="EMBL" id="BMDC01000001">
    <property type="protein sequence ID" value="GGH58483.1"/>
    <property type="molecule type" value="Genomic_DNA"/>
</dbReference>
<feature type="transmembrane region" description="Helical" evidence="8">
    <location>
        <begin position="106"/>
        <end position="126"/>
    </location>
</feature>
<sequence>MSSIDPERLPATSAPVRQGRYIYGSPLRTVVVGTIGSLLMMLGSFGVGWLADASPLNRLDFIISLRYNAGAIIFCIALLAIGGMMMCREWLRLSQKLVVWRGSAKFWTWLAIILWTAPQLLAFPLFSRDIFSYFAQGRVMQAGLNPYEVGVSSINNFFQYGADPLWAQSPPPYGPVFLWIEQFIAWVAGNNIDAGIYLFRGVALIGVGLIAYFVPKLAALHDINETRALWLIVANPLFIAQFVTAGHNDSLMTGLMLAAVYYAAAHRNWKGGLLGTTLMTMAVAVKPIALVALPFIGLLWAGRRATWLRKFLFWALTLAIFVLEMAVMGFINGFGFGWVGALSTTGGQWIWYAPIGFITMCLGLVASALFDSNMVSEFRDTIGSVGKLIGMLGAVVVMFVGRDEKLIRRVGIALAFVVVFSPMIQSWYLLWFIPFFAVSGIRTDWQLDFYFITTLFFMIYAISDQLDVSPYLQDFDMNMGRLLAVVISLAYACYLVFLDPATRRVLRRGRRSTIYQMVI</sequence>
<feature type="transmembrane region" description="Helical" evidence="8">
    <location>
        <begin position="278"/>
        <end position="300"/>
    </location>
</feature>
<keyword evidence="5 8" id="KW-1133">Transmembrane helix</keyword>
<feature type="transmembrane region" description="Helical" evidence="8">
    <location>
        <begin position="227"/>
        <end position="247"/>
    </location>
</feature>
<accession>A0A917IP83</accession>
<feature type="transmembrane region" description="Helical" evidence="8">
    <location>
        <begin position="196"/>
        <end position="215"/>
    </location>
</feature>
<feature type="transmembrane region" description="Helical" evidence="8">
    <location>
        <begin position="30"/>
        <end position="51"/>
    </location>
</feature>
<evidence type="ECO:0000256" key="1">
    <source>
        <dbReference type="ARBA" id="ARBA00004141"/>
    </source>
</evidence>
<evidence type="ECO:0000256" key="4">
    <source>
        <dbReference type="ARBA" id="ARBA00022692"/>
    </source>
</evidence>
<feature type="transmembrane region" description="Helical" evidence="8">
    <location>
        <begin position="445"/>
        <end position="462"/>
    </location>
</feature>
<keyword evidence="3" id="KW-0808">Transferase</keyword>
<evidence type="ECO:0000313" key="10">
    <source>
        <dbReference type="Proteomes" id="UP000600171"/>
    </source>
</evidence>
<reference evidence="9 10" key="1">
    <citation type="journal article" date="2014" name="Int. J. Syst. Evol. Microbiol.">
        <title>Complete genome sequence of Corynebacterium casei LMG S-19264T (=DSM 44701T), isolated from a smear-ripened cheese.</title>
        <authorList>
            <consortium name="US DOE Joint Genome Institute (JGI-PGF)"/>
            <person name="Walter F."/>
            <person name="Albersmeier A."/>
            <person name="Kalinowski J."/>
            <person name="Ruckert C."/>
        </authorList>
    </citation>
    <scope>NUCLEOTIDE SEQUENCE [LARGE SCALE GENOMIC DNA]</scope>
    <source>
        <strain evidence="9 10">CCM 8669</strain>
    </source>
</reference>
<gene>
    <name evidence="9" type="ORF">GCM10007359_04720</name>
</gene>
<dbReference type="InterPro" id="IPR049829">
    <property type="entry name" value="MptA/B-like"/>
</dbReference>
<keyword evidence="10" id="KW-1185">Reference proteome</keyword>
<comment type="caution">
    <text evidence="9">The sequence shown here is derived from an EMBL/GenBank/DDBJ whole genome shotgun (WGS) entry which is preliminary data.</text>
</comment>
<evidence type="ECO:0000256" key="7">
    <source>
        <dbReference type="ARBA" id="ARBA00043987"/>
    </source>
</evidence>
<proteinExistence type="inferred from homology"/>
<keyword evidence="4 8" id="KW-0812">Transmembrane</keyword>
<protein>
    <submittedName>
        <fullName evidence="9">Alpha-(1-&gt;6)-mannopyranosyltransferase</fullName>
    </submittedName>
</protein>
<name>A0A917IP83_9MICC</name>
<evidence type="ECO:0000313" key="9">
    <source>
        <dbReference type="EMBL" id="GGH58483.1"/>
    </source>
</evidence>
<feature type="transmembrane region" description="Helical" evidence="8">
    <location>
        <begin position="63"/>
        <end position="85"/>
    </location>
</feature>
<evidence type="ECO:0000256" key="6">
    <source>
        <dbReference type="ARBA" id="ARBA00023136"/>
    </source>
</evidence>
<evidence type="ECO:0000256" key="3">
    <source>
        <dbReference type="ARBA" id="ARBA00022679"/>
    </source>
</evidence>
<dbReference type="GO" id="GO:0016020">
    <property type="term" value="C:membrane"/>
    <property type="evidence" value="ECO:0007669"/>
    <property type="project" value="UniProtKB-SubCell"/>
</dbReference>
<feature type="transmembrane region" description="Helical" evidence="8">
    <location>
        <begin position="312"/>
        <end position="337"/>
    </location>
</feature>
<evidence type="ECO:0000256" key="8">
    <source>
        <dbReference type="SAM" id="Phobius"/>
    </source>
</evidence>
<dbReference type="Pfam" id="PF26314">
    <property type="entry name" value="MptA_B_family"/>
    <property type="match status" value="1"/>
</dbReference>
<organism evidence="9 10">
    <name type="scientific">Rothia aerolata</name>
    <dbReference type="NCBI Taxonomy" id="1812262"/>
    <lineage>
        <taxon>Bacteria</taxon>
        <taxon>Bacillati</taxon>
        <taxon>Actinomycetota</taxon>
        <taxon>Actinomycetes</taxon>
        <taxon>Micrococcales</taxon>
        <taxon>Micrococcaceae</taxon>
        <taxon>Rothia</taxon>
    </lineage>
</organism>
<dbReference type="RefSeq" id="WP_188358719.1">
    <property type="nucleotide sequence ID" value="NZ_BMDC01000001.1"/>
</dbReference>
<evidence type="ECO:0000256" key="2">
    <source>
        <dbReference type="ARBA" id="ARBA00022676"/>
    </source>
</evidence>
<keyword evidence="2" id="KW-0328">Glycosyltransferase</keyword>
<dbReference type="NCBIfam" id="NF038066">
    <property type="entry name" value="MptB"/>
    <property type="match status" value="1"/>
</dbReference>
<keyword evidence="6 8" id="KW-0472">Membrane</keyword>
<feature type="transmembrane region" description="Helical" evidence="8">
    <location>
        <begin position="382"/>
        <end position="400"/>
    </location>
</feature>